<reference evidence="2 3" key="1">
    <citation type="submission" date="2020-08" db="EMBL/GenBank/DDBJ databases">
        <title>Genomic Encyclopedia of Type Strains, Phase IV (KMG-IV): sequencing the most valuable type-strain genomes for metagenomic binning, comparative biology and taxonomic classification.</title>
        <authorList>
            <person name="Goeker M."/>
        </authorList>
    </citation>
    <scope>NUCLEOTIDE SEQUENCE [LARGE SCALE GENOMIC DNA]</scope>
    <source>
        <strain evidence="2 3">DSM 23958</strain>
    </source>
</reference>
<dbReference type="InterPro" id="IPR050464">
    <property type="entry name" value="Zeta_carotene_desat/Oxidored"/>
</dbReference>
<proteinExistence type="predicted"/>
<evidence type="ECO:0000259" key="1">
    <source>
        <dbReference type="Pfam" id="PF01593"/>
    </source>
</evidence>
<dbReference type="EMBL" id="JACHHO010000001">
    <property type="protein sequence ID" value="MBB5203009.1"/>
    <property type="molecule type" value="Genomic_DNA"/>
</dbReference>
<dbReference type="RefSeq" id="WP_138857903.1">
    <property type="nucleotide sequence ID" value="NZ_CP040709.1"/>
</dbReference>
<dbReference type="OrthoDB" id="20837at2"/>
<dbReference type="Pfam" id="PF01593">
    <property type="entry name" value="Amino_oxidase"/>
    <property type="match status" value="1"/>
</dbReference>
<dbReference type="PANTHER" id="PTHR42923:SF17">
    <property type="entry name" value="AMINE OXIDASE DOMAIN-CONTAINING PROTEIN"/>
    <property type="match status" value="1"/>
</dbReference>
<sequence length="472" mass="51638">MSTALPLPDPGLALWRAAPAAAGRGPADHGAPLLPWLRDSGSPRDGRSPRRVAVVGAGITGLGAAWALRHRCEVSLFEADARLGGHAHTVDLELDGVRHGVDTGFLVFNERTYPLLIELFRQLEVPLAASDMSFSVQQRTQGIEWSGSSLATVFAQARNLLRPAFLGMLADLLRFNRECTALAQAGDDAALAESVGDFLARRRFGTAFRELYLLPMVACIWSCPTQQMLQFPIGTLIRFCHNHGLLQVAQRPQWFTVRGGSREYVQRLAAQLPQVHQAQPALGLQRRPEGGVLLRTAAGVQAFDAVILACHSDQALALLEQARPSEQALLGAIRYQSNRAVLHGDATVLPQRQRAWAAWNFEAAVTDSADQPVCLHYLINRLQPLPWQRPVVVSLNPLREPQGIWREFEYAHPVLDAGAVRAQARLPEIQGQGGLFFAGAWTRYGFHEDGLLSGLQAARACAEQLMALDARP</sequence>
<evidence type="ECO:0000313" key="3">
    <source>
        <dbReference type="Proteomes" id="UP000554837"/>
    </source>
</evidence>
<dbReference type="GO" id="GO:0016491">
    <property type="term" value="F:oxidoreductase activity"/>
    <property type="evidence" value="ECO:0007669"/>
    <property type="project" value="InterPro"/>
</dbReference>
<name>A0A840S394_9BURK</name>
<protein>
    <submittedName>
        <fullName evidence="2">Putative NAD/FAD-binding protein</fullName>
    </submittedName>
</protein>
<evidence type="ECO:0000313" key="2">
    <source>
        <dbReference type="EMBL" id="MBB5203009.1"/>
    </source>
</evidence>
<keyword evidence="3" id="KW-1185">Reference proteome</keyword>
<accession>A0A840S394</accession>
<dbReference type="InterPro" id="IPR036188">
    <property type="entry name" value="FAD/NAD-bd_sf"/>
</dbReference>
<dbReference type="Gene3D" id="3.30.70.1990">
    <property type="match status" value="1"/>
</dbReference>
<gene>
    <name evidence="2" type="ORF">HNQ51_000302</name>
</gene>
<feature type="domain" description="Amine oxidase" evidence="1">
    <location>
        <begin position="59"/>
        <end position="321"/>
    </location>
</feature>
<dbReference type="FunFam" id="1.10.405.20:FF:000001">
    <property type="entry name" value="Amine oxidase"/>
    <property type="match status" value="1"/>
</dbReference>
<comment type="caution">
    <text evidence="2">The sequence shown here is derived from an EMBL/GenBank/DDBJ whole genome shotgun (WGS) entry which is preliminary data.</text>
</comment>
<dbReference type="PANTHER" id="PTHR42923">
    <property type="entry name" value="PROTOPORPHYRINOGEN OXIDASE"/>
    <property type="match status" value="1"/>
</dbReference>
<dbReference type="InterPro" id="IPR002937">
    <property type="entry name" value="Amino_oxidase"/>
</dbReference>
<organism evidence="2 3">
    <name type="scientific">Inhella inkyongensis</name>
    <dbReference type="NCBI Taxonomy" id="392593"/>
    <lineage>
        <taxon>Bacteria</taxon>
        <taxon>Pseudomonadati</taxon>
        <taxon>Pseudomonadota</taxon>
        <taxon>Betaproteobacteria</taxon>
        <taxon>Burkholderiales</taxon>
        <taxon>Sphaerotilaceae</taxon>
        <taxon>Inhella</taxon>
    </lineage>
</organism>
<dbReference type="SUPFAM" id="SSF51905">
    <property type="entry name" value="FAD/NAD(P)-binding domain"/>
    <property type="match status" value="1"/>
</dbReference>
<dbReference type="Gene3D" id="3.50.50.60">
    <property type="entry name" value="FAD/NAD(P)-binding domain"/>
    <property type="match status" value="1"/>
</dbReference>
<dbReference type="AlphaFoldDB" id="A0A840S394"/>
<dbReference type="Gene3D" id="1.10.405.20">
    <property type="match status" value="1"/>
</dbReference>
<dbReference type="Proteomes" id="UP000554837">
    <property type="component" value="Unassembled WGS sequence"/>
</dbReference>